<dbReference type="Gene3D" id="2.130.10.10">
    <property type="entry name" value="YVTN repeat-like/Quinoprotein amine dehydrogenase"/>
    <property type="match status" value="1"/>
</dbReference>
<gene>
    <name evidence="1" type="ORF">ANCDUO_13330</name>
</gene>
<keyword evidence="2" id="KW-1185">Reference proteome</keyword>
<organism evidence="1 2">
    <name type="scientific">Ancylostoma duodenale</name>
    <dbReference type="NCBI Taxonomy" id="51022"/>
    <lineage>
        <taxon>Eukaryota</taxon>
        <taxon>Metazoa</taxon>
        <taxon>Ecdysozoa</taxon>
        <taxon>Nematoda</taxon>
        <taxon>Chromadorea</taxon>
        <taxon>Rhabditida</taxon>
        <taxon>Rhabditina</taxon>
        <taxon>Rhabditomorpha</taxon>
        <taxon>Strongyloidea</taxon>
        <taxon>Ancylostomatidae</taxon>
        <taxon>Ancylostomatinae</taxon>
        <taxon>Ancylostoma</taxon>
    </lineage>
</organism>
<dbReference type="Proteomes" id="UP000054047">
    <property type="component" value="Unassembled WGS sequence"/>
</dbReference>
<accession>A0A0C2GC93</accession>
<reference evidence="1 2" key="1">
    <citation type="submission" date="2013-12" db="EMBL/GenBank/DDBJ databases">
        <title>Draft genome of the parsitic nematode Ancylostoma duodenale.</title>
        <authorList>
            <person name="Mitreva M."/>
        </authorList>
    </citation>
    <scope>NUCLEOTIDE SEQUENCE [LARGE SCALE GENOMIC DNA]</scope>
    <source>
        <strain evidence="1 2">Zhejiang</strain>
    </source>
</reference>
<dbReference type="EMBL" id="KN735664">
    <property type="protein sequence ID" value="KIH56489.1"/>
    <property type="molecule type" value="Genomic_DNA"/>
</dbReference>
<protein>
    <submittedName>
        <fullName evidence="1">Uncharacterized protein</fullName>
    </submittedName>
</protein>
<proteinExistence type="predicted"/>
<name>A0A0C2GC93_9BILA</name>
<feature type="non-terminal residue" evidence="1">
    <location>
        <position position="1"/>
    </location>
</feature>
<dbReference type="AlphaFoldDB" id="A0A0C2GC93"/>
<dbReference type="OrthoDB" id="2305498at2759"/>
<dbReference type="SUPFAM" id="SSF50978">
    <property type="entry name" value="WD40 repeat-like"/>
    <property type="match status" value="1"/>
</dbReference>
<dbReference type="InterPro" id="IPR036322">
    <property type="entry name" value="WD40_repeat_dom_sf"/>
</dbReference>
<evidence type="ECO:0000313" key="2">
    <source>
        <dbReference type="Proteomes" id="UP000054047"/>
    </source>
</evidence>
<evidence type="ECO:0000313" key="1">
    <source>
        <dbReference type="EMBL" id="KIH56489.1"/>
    </source>
</evidence>
<sequence>VLVLRPASLEFVWWVDRTNTSSQKSRVAVVMLLYWEVFVIDTRNGLAPVLNYAHHKGAVLTLAMKDNTVYSCGEDRRIVMVDIRNSSKPALGVWTNDYVRSVCFRNNQLICGTNLGMIAVLDPDNLTVSSRLQDWIGAVCQSKHSS</sequence>
<dbReference type="InterPro" id="IPR015943">
    <property type="entry name" value="WD40/YVTN_repeat-like_dom_sf"/>
</dbReference>